<dbReference type="Proteomes" id="UP000821845">
    <property type="component" value="Chromosome 2"/>
</dbReference>
<evidence type="ECO:0000313" key="1">
    <source>
        <dbReference type="EMBL" id="KAH6938845.1"/>
    </source>
</evidence>
<name>A0ACB7SVY4_HYAAI</name>
<sequence length="91" mass="9691">MPDNGAPRKVKRRWSVQPHTTIGPSRKAYGRSFEHHQPPAAPNVSRAQNQLNDSSSSSPGTPPWPATADDPTTTAAEGSDGPLIDTTFLTA</sequence>
<gene>
    <name evidence="1" type="ORF">HPB50_013628</name>
</gene>
<proteinExistence type="predicted"/>
<protein>
    <submittedName>
        <fullName evidence="1">Uncharacterized protein</fullName>
    </submittedName>
</protein>
<organism evidence="1 2">
    <name type="scientific">Hyalomma asiaticum</name>
    <name type="common">Tick</name>
    <dbReference type="NCBI Taxonomy" id="266040"/>
    <lineage>
        <taxon>Eukaryota</taxon>
        <taxon>Metazoa</taxon>
        <taxon>Ecdysozoa</taxon>
        <taxon>Arthropoda</taxon>
        <taxon>Chelicerata</taxon>
        <taxon>Arachnida</taxon>
        <taxon>Acari</taxon>
        <taxon>Parasitiformes</taxon>
        <taxon>Ixodida</taxon>
        <taxon>Ixodoidea</taxon>
        <taxon>Ixodidae</taxon>
        <taxon>Hyalomminae</taxon>
        <taxon>Hyalomma</taxon>
    </lineage>
</organism>
<accession>A0ACB7SVY4</accession>
<comment type="caution">
    <text evidence="1">The sequence shown here is derived from an EMBL/GenBank/DDBJ whole genome shotgun (WGS) entry which is preliminary data.</text>
</comment>
<dbReference type="EMBL" id="CM023482">
    <property type="protein sequence ID" value="KAH6938845.1"/>
    <property type="molecule type" value="Genomic_DNA"/>
</dbReference>
<evidence type="ECO:0000313" key="2">
    <source>
        <dbReference type="Proteomes" id="UP000821845"/>
    </source>
</evidence>
<reference evidence="1" key="1">
    <citation type="submission" date="2020-05" db="EMBL/GenBank/DDBJ databases">
        <title>Large-scale comparative analyses of tick genomes elucidate their genetic diversity and vector capacities.</title>
        <authorList>
            <person name="Jia N."/>
            <person name="Wang J."/>
            <person name="Shi W."/>
            <person name="Du L."/>
            <person name="Sun Y."/>
            <person name="Zhan W."/>
            <person name="Jiang J."/>
            <person name="Wang Q."/>
            <person name="Zhang B."/>
            <person name="Ji P."/>
            <person name="Sakyi L.B."/>
            <person name="Cui X."/>
            <person name="Yuan T."/>
            <person name="Jiang B."/>
            <person name="Yang W."/>
            <person name="Lam T.T.-Y."/>
            <person name="Chang Q."/>
            <person name="Ding S."/>
            <person name="Wang X."/>
            <person name="Zhu J."/>
            <person name="Ruan X."/>
            <person name="Zhao L."/>
            <person name="Wei J."/>
            <person name="Que T."/>
            <person name="Du C."/>
            <person name="Cheng J."/>
            <person name="Dai P."/>
            <person name="Han X."/>
            <person name="Huang E."/>
            <person name="Gao Y."/>
            <person name="Liu J."/>
            <person name="Shao H."/>
            <person name="Ye R."/>
            <person name="Li L."/>
            <person name="Wei W."/>
            <person name="Wang X."/>
            <person name="Wang C."/>
            <person name="Yang T."/>
            <person name="Huo Q."/>
            <person name="Li W."/>
            <person name="Guo W."/>
            <person name="Chen H."/>
            <person name="Zhou L."/>
            <person name="Ni X."/>
            <person name="Tian J."/>
            <person name="Zhou Y."/>
            <person name="Sheng Y."/>
            <person name="Liu T."/>
            <person name="Pan Y."/>
            <person name="Xia L."/>
            <person name="Li J."/>
            <person name="Zhao F."/>
            <person name="Cao W."/>
        </authorList>
    </citation>
    <scope>NUCLEOTIDE SEQUENCE</scope>
    <source>
        <strain evidence="1">Hyas-2018</strain>
    </source>
</reference>
<keyword evidence="2" id="KW-1185">Reference proteome</keyword>